<dbReference type="Pfam" id="PF24740">
    <property type="entry name" value="DUF7691"/>
    <property type="match status" value="1"/>
</dbReference>
<evidence type="ECO:0000313" key="3">
    <source>
        <dbReference type="Proteomes" id="UP001519325"/>
    </source>
</evidence>
<protein>
    <recommendedName>
        <fullName evidence="1">DUF7691 domain-containing protein</fullName>
    </recommendedName>
</protein>
<accession>A0ABS4QJC6</accession>
<evidence type="ECO:0000259" key="1">
    <source>
        <dbReference type="Pfam" id="PF24740"/>
    </source>
</evidence>
<proteinExistence type="predicted"/>
<dbReference type="InterPro" id="IPR056108">
    <property type="entry name" value="DUF7691"/>
</dbReference>
<dbReference type="EMBL" id="JAGGMR010000001">
    <property type="protein sequence ID" value="MBP2190766.1"/>
    <property type="molecule type" value="Genomic_DNA"/>
</dbReference>
<dbReference type="Proteomes" id="UP001519325">
    <property type="component" value="Unassembled WGS sequence"/>
</dbReference>
<sequence>MSYSLSLYLVDLDKVRSAIGSGDDELRRRIVGRFEARFAHDDEYFADEIAVGAPKKYEAVRAVLDGGPFDDSYGHLYGYAYQAICEFHGRFLDNSSFSPFRSGWLELVDEGMAALGMDARVGDFWYGSLPAALPRPEFVPCYGEWTADECAKLLEQWAATTPEQYADLDPYVLEAIESCVGWARAARAEPGTGVAGFFF</sequence>
<reference evidence="2 3" key="1">
    <citation type="submission" date="2021-03" db="EMBL/GenBank/DDBJ databases">
        <title>Sequencing the genomes of 1000 actinobacteria strains.</title>
        <authorList>
            <person name="Klenk H.-P."/>
        </authorList>
    </citation>
    <scope>NUCLEOTIDE SEQUENCE [LARGE SCALE GENOMIC DNA]</scope>
    <source>
        <strain evidence="2 3">DSM 45516</strain>
    </source>
</reference>
<gene>
    <name evidence="2" type="ORF">BJ987_003667</name>
</gene>
<evidence type="ECO:0000313" key="2">
    <source>
        <dbReference type="EMBL" id="MBP2190766.1"/>
    </source>
</evidence>
<feature type="domain" description="DUF7691" evidence="1">
    <location>
        <begin position="1"/>
        <end position="198"/>
    </location>
</feature>
<comment type="caution">
    <text evidence="2">The sequence shown here is derived from an EMBL/GenBank/DDBJ whole genome shotgun (WGS) entry which is preliminary data.</text>
</comment>
<name>A0ABS4QJC6_9NOCA</name>
<keyword evidence="3" id="KW-1185">Reference proteome</keyword>
<organism evidence="2 3">
    <name type="scientific">Nocardia goodfellowii</name>
    <dbReference type="NCBI Taxonomy" id="882446"/>
    <lineage>
        <taxon>Bacteria</taxon>
        <taxon>Bacillati</taxon>
        <taxon>Actinomycetota</taxon>
        <taxon>Actinomycetes</taxon>
        <taxon>Mycobacteriales</taxon>
        <taxon>Nocardiaceae</taxon>
        <taxon>Nocardia</taxon>
    </lineage>
</organism>
<dbReference type="RefSeq" id="WP_209891360.1">
    <property type="nucleotide sequence ID" value="NZ_JAGGMR010000001.1"/>
</dbReference>